<dbReference type="AlphaFoldDB" id="A0A7S2TU91"/>
<dbReference type="SUPFAM" id="SSF51197">
    <property type="entry name" value="Clavaminate synthase-like"/>
    <property type="match status" value="1"/>
</dbReference>
<comment type="cofactor">
    <cofactor evidence="1">
        <name>Fe cation</name>
        <dbReference type="ChEBI" id="CHEBI:24875"/>
    </cofactor>
</comment>
<organism evidence="2">
    <name type="scientific">Lotharella oceanica</name>
    <dbReference type="NCBI Taxonomy" id="641309"/>
    <lineage>
        <taxon>Eukaryota</taxon>
        <taxon>Sar</taxon>
        <taxon>Rhizaria</taxon>
        <taxon>Cercozoa</taxon>
        <taxon>Chlorarachniophyceae</taxon>
        <taxon>Lotharella</taxon>
    </lineage>
</organism>
<dbReference type="Pfam" id="PF05721">
    <property type="entry name" value="PhyH"/>
    <property type="match status" value="1"/>
</dbReference>
<dbReference type="EMBL" id="HBHP01019746">
    <property type="protein sequence ID" value="CAD9768286.1"/>
    <property type="molecule type" value="Transcribed_RNA"/>
</dbReference>
<proteinExistence type="predicted"/>
<dbReference type="GO" id="GO:0046872">
    <property type="term" value="F:metal ion binding"/>
    <property type="evidence" value="ECO:0007669"/>
    <property type="project" value="UniProtKB-ARBA"/>
</dbReference>
<dbReference type="Gene3D" id="2.60.120.620">
    <property type="entry name" value="q2cbj1_9rhob like domain"/>
    <property type="match status" value="1"/>
</dbReference>
<name>A0A7S2TU91_9EUKA</name>
<evidence type="ECO:0000256" key="1">
    <source>
        <dbReference type="ARBA" id="ARBA00001962"/>
    </source>
</evidence>
<evidence type="ECO:0008006" key="3">
    <source>
        <dbReference type="Google" id="ProtNLM"/>
    </source>
</evidence>
<sequence length="239" mass="26576">MHGFGRFVDNPDDDRKLQNERLRRHQEPHVADHGAARFRGGTPHTVYKEKINYKLKGGGGGYLPHQDSYFKLARDGDSKLRKERMLTDEESCVCMIAVDAMSESNGCPYIAPKAHTLGWLAIGGCEPSAPLKGIKSSNASSKIELKWQPVMLDKGDVLIYGNMMPHMSKQNTSQQNRRALFTIYADEQAVGPNARSMYYEWEASNRRSNGSLLVKGKANRFFTGTPVLTLQQAKAAAAS</sequence>
<reference evidence="2" key="1">
    <citation type="submission" date="2021-01" db="EMBL/GenBank/DDBJ databases">
        <authorList>
            <person name="Corre E."/>
            <person name="Pelletier E."/>
            <person name="Niang G."/>
            <person name="Scheremetjew M."/>
            <person name="Finn R."/>
            <person name="Kale V."/>
            <person name="Holt S."/>
            <person name="Cochrane G."/>
            <person name="Meng A."/>
            <person name="Brown T."/>
            <person name="Cohen L."/>
        </authorList>
    </citation>
    <scope>NUCLEOTIDE SEQUENCE</scope>
    <source>
        <strain evidence="2">CCMP622</strain>
    </source>
</reference>
<gene>
    <name evidence="2" type="ORF">LSP00402_LOCUS12266</name>
</gene>
<dbReference type="GO" id="GO:0016491">
    <property type="term" value="F:oxidoreductase activity"/>
    <property type="evidence" value="ECO:0007669"/>
    <property type="project" value="UniProtKB-ARBA"/>
</dbReference>
<evidence type="ECO:0000313" key="2">
    <source>
        <dbReference type="EMBL" id="CAD9768286.1"/>
    </source>
</evidence>
<dbReference type="PANTHER" id="PTHR20883:SF48">
    <property type="entry name" value="ECTOINE DIOXYGENASE"/>
    <property type="match status" value="1"/>
</dbReference>
<dbReference type="PANTHER" id="PTHR20883">
    <property type="entry name" value="PHYTANOYL-COA DIOXYGENASE DOMAIN CONTAINING 1"/>
    <property type="match status" value="1"/>
</dbReference>
<protein>
    <recommendedName>
        <fullName evidence="3">Phytanoyl-CoA dioxygenase</fullName>
    </recommendedName>
</protein>
<dbReference type="InterPro" id="IPR008775">
    <property type="entry name" value="Phytyl_CoA_dOase-like"/>
</dbReference>
<accession>A0A7S2TU91</accession>